<evidence type="ECO:0000256" key="3">
    <source>
        <dbReference type="ARBA" id="ARBA00022448"/>
    </source>
</evidence>
<accession>A0A0P6VU77</accession>
<name>A0A0P6VU77_9BACI</name>
<feature type="transmembrane region" description="Helical" evidence="8">
    <location>
        <begin position="145"/>
        <end position="167"/>
    </location>
</feature>
<gene>
    <name evidence="10" type="ORF">AM506_18855</name>
</gene>
<evidence type="ECO:0000256" key="8">
    <source>
        <dbReference type="SAM" id="Phobius"/>
    </source>
</evidence>
<evidence type="ECO:0000256" key="5">
    <source>
        <dbReference type="ARBA" id="ARBA00022692"/>
    </source>
</evidence>
<protein>
    <submittedName>
        <fullName evidence="10">ABC transporter permease</fullName>
    </submittedName>
</protein>
<dbReference type="OrthoDB" id="9776218at2"/>
<proteinExistence type="inferred from homology"/>
<dbReference type="Proteomes" id="UP000050398">
    <property type="component" value="Unassembled WGS sequence"/>
</dbReference>
<evidence type="ECO:0000256" key="6">
    <source>
        <dbReference type="ARBA" id="ARBA00022989"/>
    </source>
</evidence>
<evidence type="ECO:0000256" key="4">
    <source>
        <dbReference type="ARBA" id="ARBA00022475"/>
    </source>
</evidence>
<dbReference type="Pfam" id="PF12698">
    <property type="entry name" value="ABC2_membrane_3"/>
    <property type="match status" value="1"/>
</dbReference>
<dbReference type="AlphaFoldDB" id="A0A0P6VU77"/>
<dbReference type="PROSITE" id="PS51012">
    <property type="entry name" value="ABC_TM2"/>
    <property type="match status" value="1"/>
</dbReference>
<keyword evidence="5 8" id="KW-0812">Transmembrane</keyword>
<comment type="caution">
    <text evidence="10">The sequence shown here is derived from an EMBL/GenBank/DDBJ whole genome shotgun (WGS) entry which is preliminary data.</text>
</comment>
<dbReference type="InterPro" id="IPR013525">
    <property type="entry name" value="ABC2_TM"/>
</dbReference>
<feature type="transmembrane region" description="Helical" evidence="8">
    <location>
        <begin position="21"/>
        <end position="39"/>
    </location>
</feature>
<evidence type="ECO:0000313" key="11">
    <source>
        <dbReference type="Proteomes" id="UP000050398"/>
    </source>
</evidence>
<sequence length="338" mass="37927">MRIKGFVIRILQQLLRDKRTLALMFLAPLLILSMLSLVFNSDDYEAKVAVVDLPKQLQSKFDTQDFQSYSSPDKALKDIKNGELDGYISFEDPTSPSIVIEGSDPAVNGAVMKKVQTLFPSSSQDLKGEVKYVHGSKDMEMFDSFGPVLLGFFVFFFVFLISGVSFLRERTTGTLERLLASPIKIWEMVVSYVIGFGIVTLLQASLISWYSIYVLDMMMKGSFVNVLIIIVSLSFTALTLGILLSAFAKNELQMMQFIPIVVVPQIFFSGLFNLDTISEWLSWIGPITPLYYAADALRDVMIRGYGLGDLLFDLSVLIGFSLLFIVLNVAALRKYRKI</sequence>
<dbReference type="InterPro" id="IPR051449">
    <property type="entry name" value="ABC-2_transporter_component"/>
</dbReference>
<reference evidence="10 11" key="1">
    <citation type="submission" date="2015-08" db="EMBL/GenBank/DDBJ databases">
        <title>Draft Genome Sequence of Bacillus vietnamensis UCD-SED5.</title>
        <authorList>
            <person name="Lee R.D."/>
            <person name="Jospin G."/>
            <person name="Lang J.M."/>
            <person name="Coil D.A."/>
            <person name="Eisen J.A."/>
        </authorList>
    </citation>
    <scope>NUCLEOTIDE SEQUENCE [LARGE SCALE GENOMIC DNA]</scope>
    <source>
        <strain evidence="10 11">UCD-SED5</strain>
    </source>
</reference>
<dbReference type="RefSeq" id="WP_060674277.1">
    <property type="nucleotide sequence ID" value="NZ_LIXZ01000021.1"/>
</dbReference>
<evidence type="ECO:0000313" key="10">
    <source>
        <dbReference type="EMBL" id="KPL57992.1"/>
    </source>
</evidence>
<dbReference type="EMBL" id="LIXZ01000021">
    <property type="protein sequence ID" value="KPL57992.1"/>
    <property type="molecule type" value="Genomic_DNA"/>
</dbReference>
<evidence type="ECO:0000259" key="9">
    <source>
        <dbReference type="PROSITE" id="PS51012"/>
    </source>
</evidence>
<feature type="transmembrane region" description="Helical" evidence="8">
    <location>
        <begin position="310"/>
        <end position="332"/>
    </location>
</feature>
<dbReference type="PANTHER" id="PTHR30294:SF38">
    <property type="entry name" value="TRANSPORT PERMEASE PROTEIN"/>
    <property type="match status" value="1"/>
</dbReference>
<evidence type="ECO:0000256" key="7">
    <source>
        <dbReference type="ARBA" id="ARBA00023136"/>
    </source>
</evidence>
<comment type="similarity">
    <text evidence="2">Belongs to the ABC-2 integral membrane protein family.</text>
</comment>
<dbReference type="PATRIC" id="fig|218284.4.peg.1993"/>
<comment type="subcellular location">
    <subcellularLocation>
        <location evidence="1">Cell membrane</location>
        <topology evidence="1">Multi-pass membrane protein</topology>
    </subcellularLocation>
</comment>
<keyword evidence="3" id="KW-0813">Transport</keyword>
<dbReference type="eggNOG" id="COG0842">
    <property type="taxonomic scope" value="Bacteria"/>
</dbReference>
<feature type="transmembrane region" description="Helical" evidence="8">
    <location>
        <begin position="222"/>
        <end position="245"/>
    </location>
</feature>
<feature type="domain" description="ABC transmembrane type-2" evidence="9">
    <location>
        <begin position="96"/>
        <end position="335"/>
    </location>
</feature>
<feature type="transmembrane region" description="Helical" evidence="8">
    <location>
        <begin position="257"/>
        <end position="274"/>
    </location>
</feature>
<keyword evidence="7 8" id="KW-0472">Membrane</keyword>
<evidence type="ECO:0000256" key="2">
    <source>
        <dbReference type="ARBA" id="ARBA00007783"/>
    </source>
</evidence>
<dbReference type="PANTHER" id="PTHR30294">
    <property type="entry name" value="MEMBRANE COMPONENT OF ABC TRANSPORTER YHHJ-RELATED"/>
    <property type="match status" value="1"/>
</dbReference>
<dbReference type="GO" id="GO:0005886">
    <property type="term" value="C:plasma membrane"/>
    <property type="evidence" value="ECO:0007669"/>
    <property type="project" value="UniProtKB-SubCell"/>
</dbReference>
<dbReference type="InterPro" id="IPR047817">
    <property type="entry name" value="ABC2_TM_bact-type"/>
</dbReference>
<keyword evidence="6 8" id="KW-1133">Transmembrane helix</keyword>
<dbReference type="GO" id="GO:0140359">
    <property type="term" value="F:ABC-type transporter activity"/>
    <property type="evidence" value="ECO:0007669"/>
    <property type="project" value="InterPro"/>
</dbReference>
<organism evidence="10 11">
    <name type="scientific">Rossellomorea vietnamensis</name>
    <dbReference type="NCBI Taxonomy" id="218284"/>
    <lineage>
        <taxon>Bacteria</taxon>
        <taxon>Bacillati</taxon>
        <taxon>Bacillota</taxon>
        <taxon>Bacilli</taxon>
        <taxon>Bacillales</taxon>
        <taxon>Bacillaceae</taxon>
        <taxon>Rossellomorea</taxon>
    </lineage>
</organism>
<feature type="transmembrane region" description="Helical" evidence="8">
    <location>
        <begin position="188"/>
        <end position="210"/>
    </location>
</feature>
<evidence type="ECO:0000256" key="1">
    <source>
        <dbReference type="ARBA" id="ARBA00004651"/>
    </source>
</evidence>
<keyword evidence="4" id="KW-1003">Cell membrane</keyword>